<evidence type="ECO:0000313" key="3">
    <source>
        <dbReference type="Proteomes" id="UP000443843"/>
    </source>
</evidence>
<dbReference type="AlphaFoldDB" id="A0A844W8S3"/>
<protein>
    <recommendedName>
        <fullName evidence="4">Tetratricopeptide repeat-containing protein</fullName>
    </recommendedName>
</protein>
<proteinExistence type="predicted"/>
<dbReference type="InterPro" id="IPR011990">
    <property type="entry name" value="TPR-like_helical_dom_sf"/>
</dbReference>
<evidence type="ECO:0000256" key="1">
    <source>
        <dbReference type="PROSITE-ProRule" id="PRU00339"/>
    </source>
</evidence>
<reference evidence="2 3" key="1">
    <citation type="submission" date="2019-11" db="EMBL/GenBank/DDBJ databases">
        <title>Pseudooceanicola pacifica sp. nov., isolated from deep-sea sediment of the Pacific Ocean.</title>
        <authorList>
            <person name="Lyu L."/>
        </authorList>
    </citation>
    <scope>NUCLEOTIDE SEQUENCE [LARGE SCALE GENOMIC DNA]</scope>
    <source>
        <strain evidence="2 3">216_PA32_1</strain>
    </source>
</reference>
<evidence type="ECO:0000313" key="2">
    <source>
        <dbReference type="EMBL" id="MWB77203.1"/>
    </source>
</evidence>
<keyword evidence="3" id="KW-1185">Reference proteome</keyword>
<dbReference type="PANTHER" id="PTHR45588">
    <property type="entry name" value="TPR DOMAIN-CONTAINING PROTEIN"/>
    <property type="match status" value="1"/>
</dbReference>
<comment type="caution">
    <text evidence="2">The sequence shown here is derived from an EMBL/GenBank/DDBJ whole genome shotgun (WGS) entry which is preliminary data.</text>
</comment>
<dbReference type="InterPro" id="IPR019734">
    <property type="entry name" value="TPR_rpt"/>
</dbReference>
<name>A0A844W8S3_9RHOB</name>
<dbReference type="SUPFAM" id="SSF48452">
    <property type="entry name" value="TPR-like"/>
    <property type="match status" value="2"/>
</dbReference>
<dbReference type="PANTHER" id="PTHR45588:SF1">
    <property type="entry name" value="WW DOMAIN-CONTAINING PROTEIN"/>
    <property type="match status" value="1"/>
</dbReference>
<dbReference type="Gene3D" id="1.25.40.10">
    <property type="entry name" value="Tetratricopeptide repeat domain"/>
    <property type="match status" value="1"/>
</dbReference>
<dbReference type="EMBL" id="WNXQ01000002">
    <property type="protein sequence ID" value="MWB77203.1"/>
    <property type="molecule type" value="Genomic_DNA"/>
</dbReference>
<gene>
    <name evidence="2" type="ORF">GLS40_04120</name>
</gene>
<sequence>MDTYYDLGTHSLPVTTASPLAQLWFDRGLNWTYGYNHEEALACYRRALEHDPDCAMAHWGVSYAAGPNYNMPWILMDGQTRADALATAHAAAAAAMALADRVSAPEAALIAALPARYPASEPIDDLRPWDDAFADAMRAVCAAHPGQLDIRTIFVEALLNRTPWRMWDQRTGQPAPGADTAEAQRVLEDAFASDPAAMRHPGLLHLYIHLMEMSPTPEIALPQADALRELVPDAGHLVHMPTHIDVQCGHYRDTVVWNQKAIVADLKYYEREGAMNLYTGYRQHNYHFVIYGALFLGQMEPALAAMRGLRETTPEEMLRIESPPMADYFEAFMAMEPHILIRFGKWDALLAMELPEDRTLYRTLTATTLYAQALAHAALGHVDAALAGEEAFLQAAALVPRTRYLHNNVVPDLMEIAKAMLRGEILYRQGAFDAAFDALRRAVALDDALPYDEPWGWMQPARHALGALLFEQGHVAEAEQIYREDLGLAGQLPRGSIHPDNVWSLKGLHDCLAARGDTVELPQLRQRLDFALARADTEVAASCFCAQAAMRPCCA</sequence>
<dbReference type="PROSITE" id="PS50005">
    <property type="entry name" value="TPR"/>
    <property type="match status" value="1"/>
</dbReference>
<accession>A0A844W8S3</accession>
<organism evidence="2 3">
    <name type="scientific">Pseudooceanicola pacificus</name>
    <dbReference type="NCBI Taxonomy" id="2676438"/>
    <lineage>
        <taxon>Bacteria</taxon>
        <taxon>Pseudomonadati</taxon>
        <taxon>Pseudomonadota</taxon>
        <taxon>Alphaproteobacteria</taxon>
        <taxon>Rhodobacterales</taxon>
        <taxon>Paracoccaceae</taxon>
        <taxon>Pseudooceanicola</taxon>
    </lineage>
</organism>
<dbReference type="SMART" id="SM00028">
    <property type="entry name" value="TPR"/>
    <property type="match status" value="4"/>
</dbReference>
<evidence type="ECO:0008006" key="4">
    <source>
        <dbReference type="Google" id="ProtNLM"/>
    </source>
</evidence>
<keyword evidence="1" id="KW-0802">TPR repeat</keyword>
<dbReference type="RefSeq" id="WP_160381473.1">
    <property type="nucleotide sequence ID" value="NZ_WNXQ01000002.1"/>
</dbReference>
<feature type="repeat" description="TPR" evidence="1">
    <location>
        <begin position="21"/>
        <end position="54"/>
    </location>
</feature>
<dbReference type="Proteomes" id="UP000443843">
    <property type="component" value="Unassembled WGS sequence"/>
</dbReference>